<dbReference type="PANTHER" id="PTHR42711">
    <property type="entry name" value="ABC TRANSPORTER ATP-BINDING PROTEIN"/>
    <property type="match status" value="1"/>
</dbReference>
<evidence type="ECO:0000259" key="5">
    <source>
        <dbReference type="PROSITE" id="PS50893"/>
    </source>
</evidence>
<evidence type="ECO:0000256" key="3">
    <source>
        <dbReference type="ARBA" id="ARBA00022741"/>
    </source>
</evidence>
<dbReference type="InterPro" id="IPR017871">
    <property type="entry name" value="ABC_transporter-like_CS"/>
</dbReference>
<dbReference type="PROSITE" id="PS50893">
    <property type="entry name" value="ABC_TRANSPORTER_2"/>
    <property type="match status" value="1"/>
</dbReference>
<dbReference type="GO" id="GO:0016887">
    <property type="term" value="F:ATP hydrolysis activity"/>
    <property type="evidence" value="ECO:0007669"/>
    <property type="project" value="InterPro"/>
</dbReference>
<proteinExistence type="inferred from homology"/>
<reference evidence="6" key="1">
    <citation type="submission" date="2022-09" db="EMBL/GenBank/DDBJ databases">
        <title>Complete Genomes of Fervidibacillus albus and Fervidibacillus halotolerans isolated from tidal flat sediments.</title>
        <authorList>
            <person name="Kwon K.K."/>
            <person name="Yang S.-H."/>
            <person name="Park M.J."/>
            <person name="Oh H.-M."/>
        </authorList>
    </citation>
    <scope>NUCLEOTIDE SEQUENCE</scope>
    <source>
        <strain evidence="6">MEBiC13594</strain>
    </source>
</reference>
<name>A0A9E8LZ73_9BACI</name>
<keyword evidence="3" id="KW-0547">Nucleotide-binding</keyword>
<dbReference type="SMART" id="SM00382">
    <property type="entry name" value="AAA"/>
    <property type="match status" value="1"/>
</dbReference>
<dbReference type="PANTHER" id="PTHR42711:SF5">
    <property type="entry name" value="ABC TRANSPORTER ATP-BINDING PROTEIN NATA"/>
    <property type="match status" value="1"/>
</dbReference>
<dbReference type="SUPFAM" id="SSF52540">
    <property type="entry name" value="P-loop containing nucleoside triphosphate hydrolases"/>
    <property type="match status" value="1"/>
</dbReference>
<sequence length="219" mass="25587">MLIRIRNLTKSFKKRVIFDNVNVDFHSNRINYLIGANGSGKTTLIKCLIQLELYKGDILFDSKSLNNIRDRIGVVFDHPPFYTKLSGFANLKLLSNQKKIDKELVTKLAEKLMIQDVLYNKVQFYSYGEKKKLSLLLALLSNPSYLILDEISNGLDYDSMILLKKLLPEWAKTKTIIVTGHHYEFYQSIYDHIFIINDKKIYETDHLDERIKRIYNGES</sequence>
<evidence type="ECO:0000256" key="4">
    <source>
        <dbReference type="ARBA" id="ARBA00022840"/>
    </source>
</evidence>
<dbReference type="EMBL" id="CP106877">
    <property type="protein sequence ID" value="WAA12523.1"/>
    <property type="molecule type" value="Genomic_DNA"/>
</dbReference>
<evidence type="ECO:0000313" key="6">
    <source>
        <dbReference type="EMBL" id="WAA12523.1"/>
    </source>
</evidence>
<evidence type="ECO:0000256" key="1">
    <source>
        <dbReference type="ARBA" id="ARBA00005417"/>
    </source>
</evidence>
<accession>A0A9E8LZ73</accession>
<dbReference type="KEGG" id="fhl:OE105_13550"/>
<feature type="domain" description="ABC transporter" evidence="5">
    <location>
        <begin position="3"/>
        <end position="219"/>
    </location>
</feature>
<keyword evidence="2" id="KW-0813">Transport</keyword>
<comment type="similarity">
    <text evidence="1">Belongs to the ABC transporter superfamily.</text>
</comment>
<dbReference type="PROSITE" id="PS00211">
    <property type="entry name" value="ABC_TRANSPORTER_1"/>
    <property type="match status" value="1"/>
</dbReference>
<keyword evidence="7" id="KW-1185">Reference proteome</keyword>
<keyword evidence="4 6" id="KW-0067">ATP-binding</keyword>
<organism evidence="6 7">
    <name type="scientific">Fervidibacillus halotolerans</name>
    <dbReference type="NCBI Taxonomy" id="2980027"/>
    <lineage>
        <taxon>Bacteria</taxon>
        <taxon>Bacillati</taxon>
        <taxon>Bacillota</taxon>
        <taxon>Bacilli</taxon>
        <taxon>Bacillales</taxon>
        <taxon>Bacillaceae</taxon>
        <taxon>Fervidibacillus</taxon>
    </lineage>
</organism>
<gene>
    <name evidence="6" type="ORF">OE105_13550</name>
</gene>
<dbReference type="AlphaFoldDB" id="A0A9E8LZ73"/>
<dbReference type="RefSeq" id="WP_275420659.1">
    <property type="nucleotide sequence ID" value="NZ_CP106877.1"/>
</dbReference>
<dbReference type="Gene3D" id="3.40.50.300">
    <property type="entry name" value="P-loop containing nucleotide triphosphate hydrolases"/>
    <property type="match status" value="1"/>
</dbReference>
<dbReference type="InterPro" id="IPR050763">
    <property type="entry name" value="ABC_transporter_ATP-binding"/>
</dbReference>
<dbReference type="InterPro" id="IPR027417">
    <property type="entry name" value="P-loop_NTPase"/>
</dbReference>
<dbReference type="GO" id="GO:0005524">
    <property type="term" value="F:ATP binding"/>
    <property type="evidence" value="ECO:0007669"/>
    <property type="project" value="UniProtKB-KW"/>
</dbReference>
<dbReference type="Proteomes" id="UP001164726">
    <property type="component" value="Chromosome"/>
</dbReference>
<protein>
    <submittedName>
        <fullName evidence="6">ATP-binding cassette domain-containing protein</fullName>
    </submittedName>
</protein>
<evidence type="ECO:0000256" key="2">
    <source>
        <dbReference type="ARBA" id="ARBA00022448"/>
    </source>
</evidence>
<dbReference type="Pfam" id="PF00005">
    <property type="entry name" value="ABC_tran"/>
    <property type="match status" value="1"/>
</dbReference>
<evidence type="ECO:0000313" key="7">
    <source>
        <dbReference type="Proteomes" id="UP001164726"/>
    </source>
</evidence>
<dbReference type="InterPro" id="IPR003439">
    <property type="entry name" value="ABC_transporter-like_ATP-bd"/>
</dbReference>
<dbReference type="InterPro" id="IPR003593">
    <property type="entry name" value="AAA+_ATPase"/>
</dbReference>